<dbReference type="InterPro" id="IPR003789">
    <property type="entry name" value="Asn/Gln_tRNA_amidoTrase-B-like"/>
</dbReference>
<dbReference type="Pfam" id="PF09424">
    <property type="entry name" value="YqeY"/>
    <property type="match status" value="1"/>
</dbReference>
<dbReference type="InterPro" id="IPR019004">
    <property type="entry name" value="YqeY/Aim41"/>
</dbReference>
<sequence length="144" mass="16175">MSIVTQMKADRILARTTDKGAFALLTNIIGEFDLARTQKANLNKSEDDIMINIVKIGIAHAKEELDSLKKVNASISKCERAMRDITTLEKYLPEMLSEDDLRAIAEEFALTGKKMPDMMKHLKAEYPNQYDGKLASTIAKEILN</sequence>
<reference evidence="1 2" key="1">
    <citation type="submission" date="2017-09" db="EMBL/GenBank/DDBJ databases">
        <title>Phage vB_EcoM_PHB05 against multidrug-resistant shiga toxin-producing Escherichia.</title>
        <authorList>
            <person name="Chen Y."/>
            <person name="Song J."/>
            <person name="Wu B."/>
        </authorList>
    </citation>
    <scope>NUCLEOTIDE SEQUENCE [LARGE SCALE GENOMIC DNA]</scope>
    <source>
        <strain evidence="1">Wastewater</strain>
    </source>
</reference>
<evidence type="ECO:0008006" key="3">
    <source>
        <dbReference type="Google" id="ProtNLM"/>
    </source>
</evidence>
<dbReference type="Proteomes" id="UP000230824">
    <property type="component" value="Segment"/>
</dbReference>
<dbReference type="GO" id="GO:0016884">
    <property type="term" value="F:carbon-nitrogen ligase activity, with glutamine as amido-N-donor"/>
    <property type="evidence" value="ECO:0007669"/>
    <property type="project" value="InterPro"/>
</dbReference>
<dbReference type="RefSeq" id="YP_009984556.1">
    <property type="nucleotide sequence ID" value="NC_052652.1"/>
</dbReference>
<dbReference type="GeneID" id="62611900"/>
<organism evidence="1 2">
    <name type="scientific">Escherichia phage vB_EcoM_PHB05</name>
    <dbReference type="NCBI Taxonomy" id="2041347"/>
    <lineage>
        <taxon>Viruses</taxon>
        <taxon>Duplodnaviria</taxon>
        <taxon>Heunggongvirae</taxon>
        <taxon>Uroviricota</taxon>
        <taxon>Caudoviricetes</taxon>
        <taxon>Stephanstirmvirinae</taxon>
        <taxon>Justusliebigvirus</taxon>
        <taxon>Justusliebigvirus PHB05</taxon>
    </lineage>
</organism>
<evidence type="ECO:0000313" key="1">
    <source>
        <dbReference type="EMBL" id="ATI15930.1"/>
    </source>
</evidence>
<dbReference type="SUPFAM" id="SSF89095">
    <property type="entry name" value="GatB/YqeY motif"/>
    <property type="match status" value="1"/>
</dbReference>
<name>A0A291LAD9_9CAUD</name>
<keyword evidence="2" id="KW-1185">Reference proteome</keyword>
<dbReference type="KEGG" id="vg:62611900"/>
<accession>A0A291LAD9</accession>
<dbReference type="EMBL" id="MF805809">
    <property type="protein sequence ID" value="ATI15930.1"/>
    <property type="molecule type" value="Genomic_DNA"/>
</dbReference>
<protein>
    <recommendedName>
        <fullName evidence="3">Transamidase GatB domain protein</fullName>
    </recommendedName>
</protein>
<evidence type="ECO:0000313" key="2">
    <source>
        <dbReference type="Proteomes" id="UP000230824"/>
    </source>
</evidence>
<proteinExistence type="predicted"/>